<comment type="caution">
    <text evidence="2">The sequence shown here is derived from an EMBL/GenBank/DDBJ whole genome shotgun (WGS) entry which is preliminary data.</text>
</comment>
<feature type="compositionally biased region" description="Basic and acidic residues" evidence="1">
    <location>
        <begin position="52"/>
        <end position="65"/>
    </location>
</feature>
<evidence type="ECO:0000313" key="2">
    <source>
        <dbReference type="EMBL" id="MEQ2288728.1"/>
    </source>
</evidence>
<reference evidence="2 3" key="1">
    <citation type="submission" date="2021-06" db="EMBL/GenBank/DDBJ databases">
        <authorList>
            <person name="Palmer J.M."/>
        </authorList>
    </citation>
    <scope>NUCLEOTIDE SEQUENCE [LARGE SCALE GENOMIC DNA]</scope>
    <source>
        <strain evidence="2 3">AS_MEX2019</strain>
        <tissue evidence="2">Muscle</tissue>
    </source>
</reference>
<evidence type="ECO:0000256" key="1">
    <source>
        <dbReference type="SAM" id="MobiDB-lite"/>
    </source>
</evidence>
<feature type="region of interest" description="Disordered" evidence="1">
    <location>
        <begin position="52"/>
        <end position="76"/>
    </location>
</feature>
<keyword evidence="3" id="KW-1185">Reference proteome</keyword>
<protein>
    <submittedName>
        <fullName evidence="2">Uncharacterized protein</fullName>
    </submittedName>
</protein>
<feature type="region of interest" description="Disordered" evidence="1">
    <location>
        <begin position="1"/>
        <end position="33"/>
    </location>
</feature>
<name>A0ABV0Y4L7_9TELE</name>
<dbReference type="Proteomes" id="UP001469553">
    <property type="component" value="Unassembled WGS sequence"/>
</dbReference>
<sequence length="104" mass="11975">MGERRGTPWTGRQSITGQHRDTENKQPFTHPFIPVGSLAETGCFWTDEGRWSTRREPTHAQEEHTNSMQKDPWSETHDLLAARQQCYQLSHSAASYEPSSINNY</sequence>
<evidence type="ECO:0000313" key="3">
    <source>
        <dbReference type="Proteomes" id="UP001469553"/>
    </source>
</evidence>
<dbReference type="EMBL" id="JAHRIP010021384">
    <property type="protein sequence ID" value="MEQ2288728.1"/>
    <property type="molecule type" value="Genomic_DNA"/>
</dbReference>
<organism evidence="2 3">
    <name type="scientific">Ameca splendens</name>
    <dbReference type="NCBI Taxonomy" id="208324"/>
    <lineage>
        <taxon>Eukaryota</taxon>
        <taxon>Metazoa</taxon>
        <taxon>Chordata</taxon>
        <taxon>Craniata</taxon>
        <taxon>Vertebrata</taxon>
        <taxon>Euteleostomi</taxon>
        <taxon>Actinopterygii</taxon>
        <taxon>Neopterygii</taxon>
        <taxon>Teleostei</taxon>
        <taxon>Neoteleostei</taxon>
        <taxon>Acanthomorphata</taxon>
        <taxon>Ovalentaria</taxon>
        <taxon>Atherinomorphae</taxon>
        <taxon>Cyprinodontiformes</taxon>
        <taxon>Goodeidae</taxon>
        <taxon>Ameca</taxon>
    </lineage>
</organism>
<gene>
    <name evidence="2" type="ORF">AMECASPLE_025788</name>
</gene>
<proteinExistence type="predicted"/>
<accession>A0ABV0Y4L7</accession>